<evidence type="ECO:0000313" key="2">
    <source>
        <dbReference type="EMBL" id="CTQ45735.1"/>
    </source>
</evidence>
<feature type="region of interest" description="Disordered" evidence="1">
    <location>
        <begin position="1"/>
        <end position="29"/>
    </location>
</feature>
<sequence length="147" mass="15922">MVGKAINPSTGKRVRTGGREKGTPNKTAKELRDAIAKAGLVNFYSQIMNGEPLKVSRLDVLAGSQTPVPLGFKTKQEAKENAVWILPTIDQRIKAADTLIKRVLPELKAVEMEIEGQLDNPSAGGPSLTLVLAQQEAKEESEDDEDD</sequence>
<accession>A0A0M6Y6K7</accession>
<gene>
    <name evidence="2" type="ORF">LAL4801_04190</name>
</gene>
<feature type="region of interest" description="Disordered" evidence="1">
    <location>
        <begin position="117"/>
        <end position="147"/>
    </location>
</feature>
<evidence type="ECO:0000256" key="1">
    <source>
        <dbReference type="SAM" id="MobiDB-lite"/>
    </source>
</evidence>
<dbReference type="RefSeq" id="WP_055658949.1">
    <property type="nucleotide sequence ID" value="NZ_CXST01000002.1"/>
</dbReference>
<feature type="compositionally biased region" description="Basic and acidic residues" evidence="1">
    <location>
        <begin position="17"/>
        <end position="29"/>
    </location>
</feature>
<evidence type="ECO:0008006" key="4">
    <source>
        <dbReference type="Google" id="ProtNLM"/>
    </source>
</evidence>
<organism evidence="2 3">
    <name type="scientific">Roseibium aggregatum</name>
    <dbReference type="NCBI Taxonomy" id="187304"/>
    <lineage>
        <taxon>Bacteria</taxon>
        <taxon>Pseudomonadati</taxon>
        <taxon>Pseudomonadota</taxon>
        <taxon>Alphaproteobacteria</taxon>
        <taxon>Hyphomicrobiales</taxon>
        <taxon>Stappiaceae</taxon>
        <taxon>Roseibium</taxon>
    </lineage>
</organism>
<proteinExistence type="predicted"/>
<dbReference type="EMBL" id="CXST01000002">
    <property type="protein sequence ID" value="CTQ45735.1"/>
    <property type="molecule type" value="Genomic_DNA"/>
</dbReference>
<reference evidence="3" key="1">
    <citation type="submission" date="2015-07" db="EMBL/GenBank/DDBJ databases">
        <authorList>
            <person name="Rodrigo-Torres Lidia"/>
            <person name="Arahal R.David."/>
        </authorList>
    </citation>
    <scope>NUCLEOTIDE SEQUENCE [LARGE SCALE GENOMIC DNA]</scope>
    <source>
        <strain evidence="3">CECT 4801</strain>
    </source>
</reference>
<protein>
    <recommendedName>
        <fullName evidence="4">DUF5681 domain-containing protein</fullName>
    </recommendedName>
</protein>
<dbReference type="Proteomes" id="UP000048926">
    <property type="component" value="Unassembled WGS sequence"/>
</dbReference>
<evidence type="ECO:0000313" key="3">
    <source>
        <dbReference type="Proteomes" id="UP000048926"/>
    </source>
</evidence>
<dbReference type="AlphaFoldDB" id="A0A0M6Y6K7"/>
<name>A0A0M6Y6K7_9HYPH</name>
<keyword evidence="3" id="KW-1185">Reference proteome</keyword>